<gene>
    <name evidence="1" type="ORF">THOM_0422</name>
</gene>
<name>L7K056_TRAHO</name>
<dbReference type="HOGENOM" id="CLU_3052056_0_0_1"/>
<accession>L7K056</accession>
<dbReference type="VEuPathDB" id="MicrosporidiaDB:THOM_0422"/>
<organism evidence="1 2">
    <name type="scientific">Trachipleistophora hominis</name>
    <name type="common">Microsporidian parasite</name>
    <dbReference type="NCBI Taxonomy" id="72359"/>
    <lineage>
        <taxon>Eukaryota</taxon>
        <taxon>Fungi</taxon>
        <taxon>Fungi incertae sedis</taxon>
        <taxon>Microsporidia</taxon>
        <taxon>Pleistophoridae</taxon>
        <taxon>Trachipleistophora</taxon>
    </lineage>
</organism>
<evidence type="ECO:0000313" key="2">
    <source>
        <dbReference type="Proteomes" id="UP000011185"/>
    </source>
</evidence>
<sequence>MAKKPAVQARTAFKRPKSDTIACHQAVNRVEETLLPAKMSALRTLRPTYKACNV</sequence>
<keyword evidence="2" id="KW-1185">Reference proteome</keyword>
<dbReference type="AlphaFoldDB" id="L7K056"/>
<dbReference type="EMBL" id="JH993832">
    <property type="protein sequence ID" value="ELQ76701.1"/>
    <property type="molecule type" value="Genomic_DNA"/>
</dbReference>
<dbReference type="InParanoid" id="L7K056"/>
<protein>
    <submittedName>
        <fullName evidence="1">Uncharacterized protein</fullName>
    </submittedName>
</protein>
<dbReference type="Proteomes" id="UP000011185">
    <property type="component" value="Unassembled WGS sequence"/>
</dbReference>
<evidence type="ECO:0000313" key="1">
    <source>
        <dbReference type="EMBL" id="ELQ76701.1"/>
    </source>
</evidence>
<proteinExistence type="predicted"/>
<reference evidence="1 2" key="1">
    <citation type="journal article" date="2012" name="PLoS Pathog.">
        <title>The genome of the obligate intracellular parasite Trachipleistophora hominis: new insights into microsporidian genome dynamics and reductive evolution.</title>
        <authorList>
            <person name="Heinz E."/>
            <person name="Williams T.A."/>
            <person name="Nakjang S."/>
            <person name="Noel C.J."/>
            <person name="Swan D.C."/>
            <person name="Goldberg A.V."/>
            <person name="Harris S.R."/>
            <person name="Weinmaier T."/>
            <person name="Markert S."/>
            <person name="Becher D."/>
            <person name="Bernhardt J."/>
            <person name="Dagan T."/>
            <person name="Hacker C."/>
            <person name="Lucocq J.M."/>
            <person name="Schweder T."/>
            <person name="Rattei T."/>
            <person name="Hall N."/>
            <person name="Hirt R.P."/>
            <person name="Embley T.M."/>
        </authorList>
    </citation>
    <scope>NUCLEOTIDE SEQUENCE [LARGE SCALE GENOMIC DNA]</scope>
</reference>